<proteinExistence type="inferred from homology"/>
<dbReference type="NCBIfam" id="TIGR00157">
    <property type="entry name" value="ribosome small subunit-dependent GTPase A"/>
    <property type="match status" value="1"/>
</dbReference>
<comment type="cofactor">
    <cofactor evidence="10">
        <name>Zn(2+)</name>
        <dbReference type="ChEBI" id="CHEBI:29105"/>
    </cofactor>
    <text evidence="10">Binds 1 zinc ion per subunit.</text>
</comment>
<keyword evidence="8 10" id="KW-0694">RNA-binding</keyword>
<feature type="binding site" evidence="10">
    <location>
        <begin position="205"/>
        <end position="208"/>
    </location>
    <ligand>
        <name>GTP</name>
        <dbReference type="ChEBI" id="CHEBI:37565"/>
    </ligand>
</feature>
<evidence type="ECO:0000256" key="6">
    <source>
        <dbReference type="ARBA" id="ARBA00022801"/>
    </source>
</evidence>
<comment type="subcellular location">
    <subcellularLocation>
        <location evidence="10">Cytoplasm</location>
    </subcellularLocation>
</comment>
<name>A0A4Y8LLC3_9BACL</name>
<dbReference type="HAMAP" id="MF_01820">
    <property type="entry name" value="GTPase_RsgA"/>
    <property type="match status" value="1"/>
</dbReference>
<evidence type="ECO:0000256" key="2">
    <source>
        <dbReference type="ARBA" id="ARBA00022517"/>
    </source>
</evidence>
<dbReference type="Proteomes" id="UP000297776">
    <property type="component" value="Unassembled WGS sequence"/>
</dbReference>
<sequence length="408" mass="46076">MYDEKPKNHCLNCTQPVCPLRGFQLRNRIFLVKYQKSAGLCTLTNQRTFLFEKQEETILTTLTKLGWNEDWQKKAGSSAYTPARIITEYKNLYKIQTDSTIYLAEVTGKFRHQSQVREDYPAVGDWVMVSLPDGEGHAMIHEVLERKSKFSRKAAGELTNEQIVAANIDTAFLVMSLNHDFNLRRMERYLIAAWESGANPVIVLSKADLCENSDKKAGEASAAAMGVPVLVTSAYEGTGLETLKTYIDEGMTVAVMGSSGVGKSSIINALIGEEKMLVNDIREDDSKGKHTTTHRELIMLPEKGVIIDTPGMRELQLWESDSGLSQGFQDIEALAGSCQFRDCSHETEPGCAIQQAIEDGELEQDRYDSYVKLQKELAYLDRKSNKREQILEKKKWKKISQYQKQIHK</sequence>
<dbReference type="GO" id="GO:0019843">
    <property type="term" value="F:rRNA binding"/>
    <property type="evidence" value="ECO:0007669"/>
    <property type="project" value="UniProtKB-KW"/>
</dbReference>
<reference evidence="13 14" key="1">
    <citation type="submission" date="2019-03" db="EMBL/GenBank/DDBJ databases">
        <authorList>
            <person name="Yang Y."/>
        </authorList>
    </citation>
    <scope>NUCLEOTIDE SEQUENCE [LARGE SCALE GENOMIC DNA]</scope>
    <source>
        <strain evidence="13 14">ASL-1</strain>
    </source>
</reference>
<dbReference type="GO" id="GO:0042274">
    <property type="term" value="P:ribosomal small subunit biogenesis"/>
    <property type="evidence" value="ECO:0007669"/>
    <property type="project" value="UniProtKB-UniRule"/>
</dbReference>
<protein>
    <recommendedName>
        <fullName evidence="10">Small ribosomal subunit biogenesis GTPase RsgA</fullName>
        <ecNumber evidence="10">3.6.1.-</ecNumber>
    </recommendedName>
</protein>
<dbReference type="GO" id="GO:0003924">
    <property type="term" value="F:GTPase activity"/>
    <property type="evidence" value="ECO:0007669"/>
    <property type="project" value="UniProtKB-UniRule"/>
</dbReference>
<dbReference type="InterPro" id="IPR012340">
    <property type="entry name" value="NA-bd_OB-fold"/>
</dbReference>
<evidence type="ECO:0000313" key="13">
    <source>
        <dbReference type="EMBL" id="TFE02037.1"/>
    </source>
</evidence>
<keyword evidence="4 10" id="KW-0699">rRNA-binding</keyword>
<keyword evidence="14" id="KW-1185">Reference proteome</keyword>
<comment type="subunit">
    <text evidence="10">Monomer. Associates with 30S ribosomal subunit, binds 16S rRNA.</text>
</comment>
<dbReference type="PROSITE" id="PS50936">
    <property type="entry name" value="ENGC_GTPASE"/>
    <property type="match status" value="1"/>
</dbReference>
<dbReference type="GO" id="GO:0046872">
    <property type="term" value="F:metal ion binding"/>
    <property type="evidence" value="ECO:0007669"/>
    <property type="project" value="UniProtKB-KW"/>
</dbReference>
<dbReference type="InterPro" id="IPR010914">
    <property type="entry name" value="RsgA_GTPase_dom"/>
</dbReference>
<dbReference type="CDD" id="cd01854">
    <property type="entry name" value="YjeQ_EngC"/>
    <property type="match status" value="1"/>
</dbReference>
<feature type="domain" description="CP-type G" evidence="12">
    <location>
        <begin position="159"/>
        <end position="315"/>
    </location>
</feature>
<evidence type="ECO:0000256" key="10">
    <source>
        <dbReference type="HAMAP-Rule" id="MF_01820"/>
    </source>
</evidence>
<dbReference type="Gene3D" id="1.10.40.50">
    <property type="entry name" value="Probable gtpase engc, domain 3"/>
    <property type="match status" value="1"/>
</dbReference>
<evidence type="ECO:0000259" key="11">
    <source>
        <dbReference type="PROSITE" id="PS50936"/>
    </source>
</evidence>
<dbReference type="EMBL" id="SORX01000003">
    <property type="protein sequence ID" value="TFE02037.1"/>
    <property type="molecule type" value="Genomic_DNA"/>
</dbReference>
<comment type="function">
    <text evidence="10">One of several proteins that assist in the late maturation steps of the functional core of the 30S ribosomal subunit. Helps release RbfA from mature subunits. May play a role in the assembly of ribosomal proteins into the subunit. Circularly permuted GTPase that catalyzes slow GTP hydrolysis, GTPase activity is stimulated by the 30S ribosomal subunit.</text>
</comment>
<evidence type="ECO:0000313" key="14">
    <source>
        <dbReference type="Proteomes" id="UP000297776"/>
    </source>
</evidence>
<gene>
    <name evidence="10 13" type="primary">rsgA</name>
    <name evidence="13" type="ORF">E2626_05535</name>
</gene>
<dbReference type="PROSITE" id="PS51721">
    <property type="entry name" value="G_CP"/>
    <property type="match status" value="1"/>
</dbReference>
<dbReference type="PANTHER" id="PTHR32120">
    <property type="entry name" value="SMALL RIBOSOMAL SUBUNIT BIOGENESIS GTPASE RSGA"/>
    <property type="match status" value="1"/>
</dbReference>
<dbReference type="GO" id="GO:0005737">
    <property type="term" value="C:cytoplasm"/>
    <property type="evidence" value="ECO:0007669"/>
    <property type="project" value="UniProtKB-SubCell"/>
</dbReference>
<feature type="binding site" evidence="10">
    <location>
        <position position="338"/>
    </location>
    <ligand>
        <name>Zn(2+)</name>
        <dbReference type="ChEBI" id="CHEBI:29105"/>
    </ligand>
</feature>
<feature type="binding site" evidence="10">
    <location>
        <position position="351"/>
    </location>
    <ligand>
        <name>Zn(2+)</name>
        <dbReference type="ChEBI" id="CHEBI:29105"/>
    </ligand>
</feature>
<comment type="caution">
    <text evidence="13">The sequence shown here is derived from an EMBL/GenBank/DDBJ whole genome shotgun (WGS) entry which is preliminary data.</text>
</comment>
<evidence type="ECO:0000256" key="1">
    <source>
        <dbReference type="ARBA" id="ARBA00022490"/>
    </source>
</evidence>
<dbReference type="Pfam" id="PF03193">
    <property type="entry name" value="RsgA_GTPase"/>
    <property type="match status" value="1"/>
</dbReference>
<keyword evidence="7 10" id="KW-0862">Zinc</keyword>
<keyword evidence="1 10" id="KW-0963">Cytoplasm</keyword>
<dbReference type="Gene3D" id="2.40.50.140">
    <property type="entry name" value="Nucleic acid-binding proteins"/>
    <property type="match status" value="1"/>
</dbReference>
<evidence type="ECO:0000256" key="9">
    <source>
        <dbReference type="ARBA" id="ARBA00023134"/>
    </source>
</evidence>
<evidence type="ECO:0000259" key="12">
    <source>
        <dbReference type="PROSITE" id="PS51721"/>
    </source>
</evidence>
<feature type="binding site" evidence="10">
    <location>
        <position position="343"/>
    </location>
    <ligand>
        <name>Zn(2+)</name>
        <dbReference type="ChEBI" id="CHEBI:29105"/>
    </ligand>
</feature>
<keyword evidence="3 10" id="KW-0479">Metal-binding</keyword>
<dbReference type="OrthoDB" id="9809485at2"/>
<evidence type="ECO:0000256" key="7">
    <source>
        <dbReference type="ARBA" id="ARBA00022833"/>
    </source>
</evidence>
<feature type="binding site" evidence="10">
    <location>
        <begin position="257"/>
        <end position="265"/>
    </location>
    <ligand>
        <name>GTP</name>
        <dbReference type="ChEBI" id="CHEBI:37565"/>
    </ligand>
</feature>
<comment type="similarity">
    <text evidence="10">Belongs to the TRAFAC class YlqF/YawG GTPase family. RsgA subfamily.</text>
</comment>
<organism evidence="13 14">
    <name type="scientific">Jeotgalibacillus salarius</name>
    <dbReference type="NCBI Taxonomy" id="546023"/>
    <lineage>
        <taxon>Bacteria</taxon>
        <taxon>Bacillati</taxon>
        <taxon>Bacillota</taxon>
        <taxon>Bacilli</taxon>
        <taxon>Bacillales</taxon>
        <taxon>Caryophanaceae</taxon>
        <taxon>Jeotgalibacillus</taxon>
    </lineage>
</organism>
<feature type="domain" description="EngC GTPase" evidence="11">
    <location>
        <begin position="166"/>
        <end position="313"/>
    </location>
</feature>
<accession>A0A4Y8LLC3</accession>
<keyword evidence="5 10" id="KW-0547">Nucleotide-binding</keyword>
<dbReference type="GO" id="GO:0005525">
    <property type="term" value="F:GTP binding"/>
    <property type="evidence" value="ECO:0007669"/>
    <property type="project" value="UniProtKB-UniRule"/>
</dbReference>
<dbReference type="InterPro" id="IPR027417">
    <property type="entry name" value="P-loop_NTPase"/>
</dbReference>
<dbReference type="SUPFAM" id="SSF50249">
    <property type="entry name" value="Nucleic acid-binding proteins"/>
    <property type="match status" value="1"/>
</dbReference>
<dbReference type="Gene3D" id="3.40.50.300">
    <property type="entry name" value="P-loop containing nucleotide triphosphate hydrolases"/>
    <property type="match status" value="1"/>
</dbReference>
<feature type="binding site" evidence="10">
    <location>
        <position position="345"/>
    </location>
    <ligand>
        <name>Zn(2+)</name>
        <dbReference type="ChEBI" id="CHEBI:29105"/>
    </ligand>
</feature>
<dbReference type="InterPro" id="IPR004881">
    <property type="entry name" value="Ribosome_biogen_GTPase_RsgA"/>
</dbReference>
<evidence type="ECO:0000256" key="8">
    <source>
        <dbReference type="ARBA" id="ARBA00022884"/>
    </source>
</evidence>
<dbReference type="EC" id="3.6.1.-" evidence="10"/>
<dbReference type="PANTHER" id="PTHR32120:SF10">
    <property type="entry name" value="SMALL RIBOSOMAL SUBUNIT BIOGENESIS GTPASE RSGA"/>
    <property type="match status" value="1"/>
</dbReference>
<evidence type="ECO:0000256" key="3">
    <source>
        <dbReference type="ARBA" id="ARBA00022723"/>
    </source>
</evidence>
<evidence type="ECO:0000256" key="5">
    <source>
        <dbReference type="ARBA" id="ARBA00022741"/>
    </source>
</evidence>
<keyword evidence="6 10" id="KW-0378">Hydrolase</keyword>
<dbReference type="SUPFAM" id="SSF52540">
    <property type="entry name" value="P-loop containing nucleoside triphosphate hydrolases"/>
    <property type="match status" value="1"/>
</dbReference>
<dbReference type="InterPro" id="IPR030378">
    <property type="entry name" value="G_CP_dom"/>
</dbReference>
<keyword evidence="9 10" id="KW-0342">GTP-binding</keyword>
<dbReference type="AlphaFoldDB" id="A0A4Y8LLC3"/>
<evidence type="ECO:0000256" key="4">
    <source>
        <dbReference type="ARBA" id="ARBA00022730"/>
    </source>
</evidence>
<keyword evidence="2 10" id="KW-0690">Ribosome biogenesis</keyword>